<feature type="domain" description="PTS EIIA type-2" evidence="5">
    <location>
        <begin position="493"/>
        <end position="630"/>
    </location>
</feature>
<dbReference type="PROSITE" id="PS51094">
    <property type="entry name" value="PTS_EIIA_TYPE_2"/>
    <property type="match status" value="1"/>
</dbReference>
<dbReference type="Pfam" id="PF00359">
    <property type="entry name" value="PTS_EIIA_2"/>
    <property type="match status" value="1"/>
</dbReference>
<dbReference type="AlphaFoldDB" id="A0A1I0IB52"/>
<keyword evidence="8" id="KW-1185">Reference proteome</keyword>
<dbReference type="Gene3D" id="1.10.10.10">
    <property type="entry name" value="Winged helix-like DNA-binding domain superfamily/Winged helix DNA-binding domain"/>
    <property type="match status" value="1"/>
</dbReference>
<dbReference type="InterPro" id="IPR013196">
    <property type="entry name" value="HTH_11"/>
</dbReference>
<dbReference type="InterPro" id="IPR050661">
    <property type="entry name" value="BglG_antiterminators"/>
</dbReference>
<keyword evidence="1" id="KW-0677">Repeat</keyword>
<dbReference type="Pfam" id="PF05043">
    <property type="entry name" value="Mga"/>
    <property type="match status" value="1"/>
</dbReference>
<dbReference type="InterPro" id="IPR011608">
    <property type="entry name" value="PRD"/>
</dbReference>
<accession>A0A1I0IB52</accession>
<dbReference type="InterPro" id="IPR016152">
    <property type="entry name" value="PTrfase/Anion_transptr"/>
</dbReference>
<dbReference type="EMBL" id="FOIM01000020">
    <property type="protein sequence ID" value="SET94021.1"/>
    <property type="molecule type" value="Genomic_DNA"/>
</dbReference>
<evidence type="ECO:0000259" key="5">
    <source>
        <dbReference type="PROSITE" id="PS51094"/>
    </source>
</evidence>
<dbReference type="GO" id="GO:0006355">
    <property type="term" value="P:regulation of DNA-templated transcription"/>
    <property type="evidence" value="ECO:0007669"/>
    <property type="project" value="InterPro"/>
</dbReference>
<dbReference type="PROSITE" id="PS51372">
    <property type="entry name" value="PRD_2"/>
    <property type="match status" value="1"/>
</dbReference>
<evidence type="ECO:0000256" key="2">
    <source>
        <dbReference type="ARBA" id="ARBA00023015"/>
    </source>
</evidence>
<dbReference type="RefSeq" id="WP_092366738.1">
    <property type="nucleotide sequence ID" value="NZ_FOIM01000020.1"/>
</dbReference>
<dbReference type="InterPro" id="IPR036388">
    <property type="entry name" value="WH-like_DNA-bd_sf"/>
</dbReference>
<protein>
    <submittedName>
        <fullName evidence="7">Transcriptional antiterminator</fullName>
    </submittedName>
</protein>
<gene>
    <name evidence="7" type="ORF">SAMN05216313_12067</name>
</gene>
<reference evidence="8" key="1">
    <citation type="submission" date="2016-10" db="EMBL/GenBank/DDBJ databases">
        <authorList>
            <person name="Varghese N."/>
            <person name="Submissions S."/>
        </authorList>
    </citation>
    <scope>NUCLEOTIDE SEQUENCE [LARGE SCALE GENOMIC DNA]</scope>
    <source>
        <strain evidence="8">NLAE-zl-G277</strain>
    </source>
</reference>
<keyword evidence="3" id="KW-0010">Activator</keyword>
<dbReference type="InterPro" id="IPR036634">
    <property type="entry name" value="PRD_sf"/>
</dbReference>
<dbReference type="PANTHER" id="PTHR30185">
    <property type="entry name" value="CRYPTIC BETA-GLUCOSIDE BGL OPERON ANTITERMINATOR"/>
    <property type="match status" value="1"/>
</dbReference>
<keyword evidence="2" id="KW-0805">Transcription regulation</keyword>
<dbReference type="SUPFAM" id="SSF55804">
    <property type="entry name" value="Phoshotransferase/anion transport protein"/>
    <property type="match status" value="1"/>
</dbReference>
<dbReference type="InterPro" id="IPR007737">
    <property type="entry name" value="Mga_HTH"/>
</dbReference>
<dbReference type="InterPro" id="IPR002178">
    <property type="entry name" value="PTS_EIIA_type-2_dom"/>
</dbReference>
<evidence type="ECO:0000259" key="6">
    <source>
        <dbReference type="PROSITE" id="PS51372"/>
    </source>
</evidence>
<evidence type="ECO:0000256" key="1">
    <source>
        <dbReference type="ARBA" id="ARBA00022737"/>
    </source>
</evidence>
<evidence type="ECO:0000313" key="8">
    <source>
        <dbReference type="Proteomes" id="UP000198508"/>
    </source>
</evidence>
<dbReference type="Pfam" id="PF08279">
    <property type="entry name" value="HTH_11"/>
    <property type="match status" value="1"/>
</dbReference>
<name>A0A1I0IB52_9FIRM</name>
<dbReference type="SUPFAM" id="SSF63520">
    <property type="entry name" value="PTS-regulatory domain, PRD"/>
    <property type="match status" value="2"/>
</dbReference>
<dbReference type="Pfam" id="PF00874">
    <property type="entry name" value="PRD"/>
    <property type="match status" value="1"/>
</dbReference>
<feature type="domain" description="PRD" evidence="6">
    <location>
        <begin position="284"/>
        <end position="390"/>
    </location>
</feature>
<sequence>MKTNKQNELLRILSDATQSIPSAALARMLGVSERTIRNYVRDLNDSGEASILASREGYRLQSVLCSREAAQSENEGRVWHILSDLLTCKDGVNAFDEAERLFISASTVINTIMPQIKNVVREYDLSIESKNYQFYLRGSEQNKRRLIGHIATGDTYGFFNTKEALEQLFPQQDVHGIMQELYDICQESKIYLNDYSLNNLLIHILIILIRLNSDNCLGERETYITADELLEALYDKEEIIALADMISSNYRENYGIQIPKEDYQQILILIALSVEHEVVDIQSVISHEFICNVTSILSLVSERYCTPEFENDFILQFALHVYYAYQRCTYQIGYPNPIGPQLKKDYAPVYDMAVFFAHKFSKIYQVTFNEDEIAFIAFHFGAFLENNKQNKERITCAIVVESYHSFSRKLVNDISAAFHEQLLVTDVLPVSRFLQYPPGSDLIISTLPVETGGRHTVRVNPILTRQNQDSIQKKLDEIGAERELLHARTFLRSLFHKELYFRNVALDSAEAYIKFMGGHCLEHGYVKEVFIQDVLLRESVSSTAFTDTLAVPHAISQFAEQSFICVVHNNMPIRWNHKAIHFILLVGITQEEMKYFKSSFDLIIELFNSTSRTIELLKTNTFEEFCGRMN</sequence>
<proteinExistence type="predicted"/>
<dbReference type="STRING" id="460384.SAMN05216313_12067"/>
<keyword evidence="4" id="KW-0804">Transcription</keyword>
<dbReference type="InterPro" id="IPR036390">
    <property type="entry name" value="WH_DNA-bd_sf"/>
</dbReference>
<dbReference type="SUPFAM" id="SSF46785">
    <property type="entry name" value="Winged helix' DNA-binding domain"/>
    <property type="match status" value="1"/>
</dbReference>
<dbReference type="Gene3D" id="3.40.930.10">
    <property type="entry name" value="Mannitol-specific EII, Chain A"/>
    <property type="match status" value="1"/>
</dbReference>
<dbReference type="Gene3D" id="1.10.1790.10">
    <property type="entry name" value="PRD domain"/>
    <property type="match status" value="1"/>
</dbReference>
<organism evidence="7 8">
    <name type="scientific">Enterocloster lavalensis</name>
    <dbReference type="NCBI Taxonomy" id="460384"/>
    <lineage>
        <taxon>Bacteria</taxon>
        <taxon>Bacillati</taxon>
        <taxon>Bacillota</taxon>
        <taxon>Clostridia</taxon>
        <taxon>Lachnospirales</taxon>
        <taxon>Lachnospiraceae</taxon>
        <taxon>Enterocloster</taxon>
    </lineage>
</organism>
<evidence type="ECO:0000313" key="7">
    <source>
        <dbReference type="EMBL" id="SET94021.1"/>
    </source>
</evidence>
<evidence type="ECO:0000256" key="3">
    <source>
        <dbReference type="ARBA" id="ARBA00023159"/>
    </source>
</evidence>
<dbReference type="PANTHER" id="PTHR30185:SF13">
    <property type="entry name" value="LICABCH OPERON REGULATOR-RELATED"/>
    <property type="match status" value="1"/>
</dbReference>
<dbReference type="Proteomes" id="UP000198508">
    <property type="component" value="Unassembled WGS sequence"/>
</dbReference>
<evidence type="ECO:0000256" key="4">
    <source>
        <dbReference type="ARBA" id="ARBA00023163"/>
    </source>
</evidence>